<feature type="transmembrane region" description="Helical" evidence="1">
    <location>
        <begin position="37"/>
        <end position="59"/>
    </location>
</feature>
<keyword evidence="1" id="KW-0472">Membrane</keyword>
<keyword evidence="1" id="KW-1133">Transmembrane helix</keyword>
<dbReference type="EMBL" id="FUYP01000008">
    <property type="protein sequence ID" value="SKB52530.1"/>
    <property type="molecule type" value="Genomic_DNA"/>
</dbReference>
<keyword evidence="3" id="KW-1185">Reference proteome</keyword>
<protein>
    <submittedName>
        <fullName evidence="2">Uncharacterized protein</fullName>
    </submittedName>
</protein>
<evidence type="ECO:0000313" key="2">
    <source>
        <dbReference type="EMBL" id="SKB52530.1"/>
    </source>
</evidence>
<reference evidence="3" key="1">
    <citation type="submission" date="2017-02" db="EMBL/GenBank/DDBJ databases">
        <authorList>
            <person name="Varghese N."/>
            <person name="Submissions S."/>
        </authorList>
    </citation>
    <scope>NUCLEOTIDE SEQUENCE [LARGE SCALE GENOMIC DNA]</scope>
    <source>
        <strain evidence="3">R11H</strain>
    </source>
</reference>
<evidence type="ECO:0000256" key="1">
    <source>
        <dbReference type="SAM" id="Phobius"/>
    </source>
</evidence>
<gene>
    <name evidence="2" type="ORF">SAMN06295937_100834</name>
</gene>
<accession>A0A1T5C062</accession>
<keyword evidence="1" id="KW-0812">Transmembrane</keyword>
<sequence>MQVSMLSVSIGAAALFGFAEIADWRRRNRRDVDNVGFMPWRGIALASAAVALLSAAVWLHQG</sequence>
<dbReference type="AlphaFoldDB" id="A0A1T5C062"/>
<dbReference type="Proteomes" id="UP000190044">
    <property type="component" value="Unassembled WGS sequence"/>
</dbReference>
<dbReference type="RefSeq" id="WP_139375722.1">
    <property type="nucleotide sequence ID" value="NZ_FUYP01000008.1"/>
</dbReference>
<organism evidence="2 3">
    <name type="scientific">Sphingopyxis flava</name>
    <dbReference type="NCBI Taxonomy" id="1507287"/>
    <lineage>
        <taxon>Bacteria</taxon>
        <taxon>Pseudomonadati</taxon>
        <taxon>Pseudomonadota</taxon>
        <taxon>Alphaproteobacteria</taxon>
        <taxon>Sphingomonadales</taxon>
        <taxon>Sphingomonadaceae</taxon>
        <taxon>Sphingopyxis</taxon>
    </lineage>
</organism>
<name>A0A1T5C062_9SPHN</name>
<proteinExistence type="predicted"/>
<evidence type="ECO:0000313" key="3">
    <source>
        <dbReference type="Proteomes" id="UP000190044"/>
    </source>
</evidence>